<evidence type="ECO:0000313" key="3">
    <source>
        <dbReference type="Proteomes" id="UP000886860"/>
    </source>
</evidence>
<name>A0A9D1GHC9_9FIRM</name>
<dbReference type="PANTHER" id="PTHR39176:SF1">
    <property type="entry name" value="PERIPLASMIC PROTEIN"/>
    <property type="match status" value="1"/>
</dbReference>
<comment type="caution">
    <text evidence="2">The sequence shown here is derived from an EMBL/GenBank/DDBJ whole genome shotgun (WGS) entry which is preliminary data.</text>
</comment>
<dbReference type="Proteomes" id="UP000886860">
    <property type="component" value="Unassembled WGS sequence"/>
</dbReference>
<accession>A0A9D1GHC9</accession>
<sequence>MIIALMGTALLLLTSCRNEIQTDIPSTESPAVVQEVSMTQEEEASSFSFDDLKMVQFRFSSGAGAWATILNIREDGSFHGRYQDSNSEIGEGYPNGSCYQCDFSGQFTEPVKVNDYTWSMEIARMDYEKEPGTEDRSWIGYYELSGDSGMELPFYALNNESQQEGVVGIDLRARLSDTEAQAALLEKQIQEDDLTQEELNSKSWDVYSLWDSLLNEIWKRLKDTQDAAKMEELTEKEREWISWKEQQISEAGKEFEGGSMESMVRAQKGAELTRKRVYELMEIVEGKR</sequence>
<dbReference type="PANTHER" id="PTHR39176">
    <property type="entry name" value="PERIPLASMIC PROTEIN-RELATED"/>
    <property type="match status" value="1"/>
</dbReference>
<organism evidence="2 3">
    <name type="scientific">Candidatus Caccovicinus merdipullorum</name>
    <dbReference type="NCBI Taxonomy" id="2840724"/>
    <lineage>
        <taxon>Bacteria</taxon>
        <taxon>Bacillati</taxon>
        <taxon>Bacillota</taxon>
        <taxon>Clostridia</taxon>
        <taxon>Eubacteriales</taxon>
        <taxon>Candidatus Caccovicinus</taxon>
    </lineage>
</organism>
<reference evidence="2" key="2">
    <citation type="journal article" date="2021" name="PeerJ">
        <title>Extensive microbial diversity within the chicken gut microbiome revealed by metagenomics and culture.</title>
        <authorList>
            <person name="Gilroy R."/>
            <person name="Ravi A."/>
            <person name="Getino M."/>
            <person name="Pursley I."/>
            <person name="Horton D.L."/>
            <person name="Alikhan N.F."/>
            <person name="Baker D."/>
            <person name="Gharbi K."/>
            <person name="Hall N."/>
            <person name="Watson M."/>
            <person name="Adriaenssens E.M."/>
            <person name="Foster-Nyarko E."/>
            <person name="Jarju S."/>
            <person name="Secka A."/>
            <person name="Antonio M."/>
            <person name="Oren A."/>
            <person name="Chaudhuri R.R."/>
            <person name="La Ragione R."/>
            <person name="Hildebrand F."/>
            <person name="Pallen M.J."/>
        </authorList>
    </citation>
    <scope>NUCLEOTIDE SEQUENCE</scope>
    <source>
        <strain evidence="2">CHK123-3438</strain>
    </source>
</reference>
<evidence type="ECO:0000259" key="1">
    <source>
        <dbReference type="Pfam" id="PF07007"/>
    </source>
</evidence>
<reference evidence="2" key="1">
    <citation type="submission" date="2020-10" db="EMBL/GenBank/DDBJ databases">
        <authorList>
            <person name="Gilroy R."/>
        </authorList>
    </citation>
    <scope>NUCLEOTIDE SEQUENCE</scope>
    <source>
        <strain evidence="2">CHK123-3438</strain>
    </source>
</reference>
<dbReference type="Gene3D" id="1.20.1270.180">
    <property type="match status" value="1"/>
</dbReference>
<dbReference type="Pfam" id="PF07007">
    <property type="entry name" value="LprI"/>
    <property type="match status" value="1"/>
</dbReference>
<feature type="domain" description="Lysozyme inhibitor LprI-like N-terminal" evidence="1">
    <location>
        <begin position="192"/>
        <end position="280"/>
    </location>
</feature>
<dbReference type="EMBL" id="DVKS01000007">
    <property type="protein sequence ID" value="HIT40537.1"/>
    <property type="molecule type" value="Genomic_DNA"/>
</dbReference>
<protein>
    <submittedName>
        <fullName evidence="2">DUF1311 domain-containing protein</fullName>
    </submittedName>
</protein>
<dbReference type="AlphaFoldDB" id="A0A9D1GHC9"/>
<proteinExistence type="predicted"/>
<gene>
    <name evidence="2" type="ORF">IAB60_00300</name>
</gene>
<evidence type="ECO:0000313" key="2">
    <source>
        <dbReference type="EMBL" id="HIT40537.1"/>
    </source>
</evidence>
<dbReference type="InterPro" id="IPR009739">
    <property type="entry name" value="LprI-like_N"/>
</dbReference>